<evidence type="ECO:0000256" key="1">
    <source>
        <dbReference type="ARBA" id="ARBA00011900"/>
    </source>
</evidence>
<accession>A0ABR7JVP5</accession>
<dbReference type="Proteomes" id="UP000640363">
    <property type="component" value="Unassembled WGS sequence"/>
</dbReference>
<dbReference type="Pfam" id="PF12950">
    <property type="entry name" value="TaqI_C"/>
    <property type="match status" value="1"/>
</dbReference>
<dbReference type="PROSITE" id="PS00092">
    <property type="entry name" value="N6_MTASE"/>
    <property type="match status" value="1"/>
</dbReference>
<dbReference type="PRINTS" id="PR00507">
    <property type="entry name" value="N12N6MTFRASE"/>
</dbReference>
<keyword evidence="12" id="KW-1185">Reference proteome</keyword>
<keyword evidence="3" id="KW-0808">Transferase</keyword>
<protein>
    <recommendedName>
        <fullName evidence="1">site-specific DNA-methyltransferase (adenine-specific)</fullName>
        <ecNumber evidence="1">2.1.1.72</ecNumber>
    </recommendedName>
</protein>
<dbReference type="Pfam" id="PF07669">
    <property type="entry name" value="Eco57I"/>
    <property type="match status" value="1"/>
</dbReference>
<evidence type="ECO:0000256" key="7">
    <source>
        <dbReference type="ARBA" id="ARBA00047942"/>
    </source>
</evidence>
<feature type="domain" description="Restriction endonuclease type I HsdR N-terminal" evidence="8">
    <location>
        <begin position="71"/>
        <end position="138"/>
    </location>
</feature>
<dbReference type="InterPro" id="IPR011639">
    <property type="entry name" value="MethylTrfase_TaqI-like_dom"/>
</dbReference>
<dbReference type="EC" id="2.1.1.72" evidence="1"/>
<reference evidence="11 12" key="1">
    <citation type="submission" date="2020-08" db="EMBL/GenBank/DDBJ databases">
        <authorList>
            <person name="Liu C."/>
            <person name="Sun Q."/>
        </authorList>
    </citation>
    <scope>NUCLEOTIDE SEQUENCE [LARGE SCALE GENOMIC DNA]</scope>
    <source>
        <strain evidence="11 12">NSJ-78</strain>
    </source>
</reference>
<keyword evidence="4" id="KW-0949">S-adenosyl-L-methionine</keyword>
<dbReference type="InterPro" id="IPR007409">
    <property type="entry name" value="Restrct_endonuc_type1_HsdR_N"/>
</dbReference>
<organism evidence="11 12">
    <name type="scientific">Veillonella hominis</name>
    <dbReference type="NCBI Taxonomy" id="2764330"/>
    <lineage>
        <taxon>Bacteria</taxon>
        <taxon>Bacillati</taxon>
        <taxon>Bacillota</taxon>
        <taxon>Negativicutes</taxon>
        <taxon>Veillonellales</taxon>
        <taxon>Veillonellaceae</taxon>
        <taxon>Veillonella</taxon>
    </lineage>
</organism>
<dbReference type="GO" id="GO:0008168">
    <property type="term" value="F:methyltransferase activity"/>
    <property type="evidence" value="ECO:0007669"/>
    <property type="project" value="UniProtKB-KW"/>
</dbReference>
<feature type="domain" description="TaqI-like C-terminal specificity" evidence="10">
    <location>
        <begin position="788"/>
        <end position="900"/>
    </location>
</feature>
<sequence>MNDLYPIYKIEKLKADFDSYIESQNSYISEEKIRSGYINKLLEILGWNISNPNEVVEELILQGLAEDKLNFINSKHRRPDYLLCKDGIGRLFIEAKSSDVNFKDSYEIAFQIRSYSWSKGLPIGIVTNFREFCVYDTSFEPHINQDPQYRTILFTIDDLINEYDRYSRYLSKNFIYNSFSDLEYLFSDKKVGNLYRTLDESFFILLDRFRVKLGEGIYKNTPDISNTKLNYYVQIIINRILFIRILEDLNIEVRGTLYSFLSCKNFWVEFVDKANTDYYEKYDGAIFSEVLPAFKLDNALFEDFIQAITIDSPYRFDVIKSEFLAEIYDVFLGKQLCINDGVVTSLFSALSPEGTVPTPSVLSKYICDKTILLDNVTKLKELFDIKILDPCVGSGTFILSSMDKLVEKYKAITNYKTVTVEDVKLIIQNCLYGIDINLTALEVLKMTIALKLVTSGYVITEPFKQILSNISQNFCLGNTIVDELAQLPTEELIDQIPTNIEALFPDVMKSGGFSYLVTNPPYVEPKHFKKLWPETWKYLKENYNLSDKLDLSMFFVKRFYCLLAQNGRAGFIIQKRFFKTKYGAAIREFLKENGCLTEIHEFQANKLFKSRLTYIACLISDMDRVKESVEYYYHSGEVNKERNNIEDILLDESKMVIVDNDNLDKSNWSYKEFFFFDKWCKGEHLIELKDIGNINIGVGPQVLDSKFYFLSKIDQISDNLIRCKNRRDEEVIIETGLLKPLYRNEHPQPFLIDEQFSVFILFPYDKFGKLIPLESIKVNYPYGYKYLNHIDLYSKTARVDNKNEFYRYTRETKLNSFARPKVFVPMTGRNVIASFTSGCVFGDNSNISTIMDQNDDEQYLKALCVILNSEIFNSFAYIYAAEASDGYLKMNKQFLEKVPIPKLKYEDINLLASNFDEIIKSIELLKGSVGDKFIYHRNRLDKILESINRKINYLYKISEEDIRFIRLLIEEGL</sequence>
<dbReference type="Gene3D" id="3.90.1570.30">
    <property type="match status" value="1"/>
</dbReference>
<feature type="domain" description="Type II methyltransferase M.TaqI-like" evidence="9">
    <location>
        <begin position="429"/>
        <end position="608"/>
    </location>
</feature>
<evidence type="ECO:0000259" key="10">
    <source>
        <dbReference type="Pfam" id="PF12950"/>
    </source>
</evidence>
<gene>
    <name evidence="11" type="ORF">H8892_02205</name>
</gene>
<evidence type="ECO:0000259" key="8">
    <source>
        <dbReference type="Pfam" id="PF04313"/>
    </source>
</evidence>
<dbReference type="EMBL" id="JACRWI010000001">
    <property type="protein sequence ID" value="MBC6000767.1"/>
    <property type="molecule type" value="Genomic_DNA"/>
</dbReference>
<evidence type="ECO:0000256" key="3">
    <source>
        <dbReference type="ARBA" id="ARBA00022679"/>
    </source>
</evidence>
<proteinExistence type="predicted"/>
<evidence type="ECO:0000313" key="11">
    <source>
        <dbReference type="EMBL" id="MBC6000767.1"/>
    </source>
</evidence>
<dbReference type="GO" id="GO:0032259">
    <property type="term" value="P:methylation"/>
    <property type="evidence" value="ECO:0007669"/>
    <property type="project" value="UniProtKB-KW"/>
</dbReference>
<comment type="catalytic activity">
    <reaction evidence="7">
        <text>a 2'-deoxyadenosine in DNA + S-adenosyl-L-methionine = an N(6)-methyl-2'-deoxyadenosine in DNA + S-adenosyl-L-homocysteine + H(+)</text>
        <dbReference type="Rhea" id="RHEA:15197"/>
        <dbReference type="Rhea" id="RHEA-COMP:12418"/>
        <dbReference type="Rhea" id="RHEA-COMP:12419"/>
        <dbReference type="ChEBI" id="CHEBI:15378"/>
        <dbReference type="ChEBI" id="CHEBI:57856"/>
        <dbReference type="ChEBI" id="CHEBI:59789"/>
        <dbReference type="ChEBI" id="CHEBI:90615"/>
        <dbReference type="ChEBI" id="CHEBI:90616"/>
        <dbReference type="EC" id="2.1.1.72"/>
    </reaction>
</comment>
<name>A0ABR7JVP5_9FIRM</name>
<evidence type="ECO:0000256" key="6">
    <source>
        <dbReference type="ARBA" id="ARBA00023125"/>
    </source>
</evidence>
<keyword evidence="2 11" id="KW-0489">Methyltransferase</keyword>
<dbReference type="SUPFAM" id="SSF53335">
    <property type="entry name" value="S-adenosyl-L-methionine-dependent methyltransferases"/>
    <property type="match status" value="1"/>
</dbReference>
<dbReference type="InterPro" id="IPR025931">
    <property type="entry name" value="TaqI_C"/>
</dbReference>
<evidence type="ECO:0000256" key="4">
    <source>
        <dbReference type="ARBA" id="ARBA00022691"/>
    </source>
</evidence>
<keyword evidence="5" id="KW-0680">Restriction system</keyword>
<dbReference type="InterPro" id="IPR050953">
    <property type="entry name" value="N4_N6_ade-DNA_methylase"/>
</dbReference>
<dbReference type="Pfam" id="PF04313">
    <property type="entry name" value="HSDR_N"/>
    <property type="match status" value="1"/>
</dbReference>
<evidence type="ECO:0000256" key="5">
    <source>
        <dbReference type="ARBA" id="ARBA00022747"/>
    </source>
</evidence>
<evidence type="ECO:0000259" key="9">
    <source>
        <dbReference type="Pfam" id="PF07669"/>
    </source>
</evidence>
<dbReference type="PANTHER" id="PTHR33841">
    <property type="entry name" value="DNA METHYLTRANSFERASE YEEA-RELATED"/>
    <property type="match status" value="1"/>
</dbReference>
<dbReference type="Gene3D" id="3.40.50.150">
    <property type="entry name" value="Vaccinia Virus protein VP39"/>
    <property type="match status" value="1"/>
</dbReference>
<comment type="caution">
    <text evidence="11">The sequence shown here is derived from an EMBL/GenBank/DDBJ whole genome shotgun (WGS) entry which is preliminary data.</text>
</comment>
<dbReference type="InterPro" id="IPR029063">
    <property type="entry name" value="SAM-dependent_MTases_sf"/>
</dbReference>
<evidence type="ECO:0000313" key="12">
    <source>
        <dbReference type="Proteomes" id="UP000640363"/>
    </source>
</evidence>
<dbReference type="RefSeq" id="WP_120055189.1">
    <property type="nucleotide sequence ID" value="NZ_JACRWI010000001.1"/>
</dbReference>
<dbReference type="InterPro" id="IPR002052">
    <property type="entry name" value="DNA_methylase_N6_adenine_CS"/>
</dbReference>
<keyword evidence="6" id="KW-0238">DNA-binding</keyword>
<evidence type="ECO:0000256" key="2">
    <source>
        <dbReference type="ARBA" id="ARBA00022603"/>
    </source>
</evidence>
<dbReference type="PANTHER" id="PTHR33841:SF1">
    <property type="entry name" value="DNA METHYLTRANSFERASE A"/>
    <property type="match status" value="1"/>
</dbReference>